<dbReference type="FunFam" id="3.30.420.10:FF:000032">
    <property type="entry name" value="Retrovirus-related Pol polyprotein from transposon 297-like Protein"/>
    <property type="match status" value="1"/>
</dbReference>
<evidence type="ECO:0000259" key="1">
    <source>
        <dbReference type="PROSITE" id="PS50994"/>
    </source>
</evidence>
<dbReference type="Gramene" id="C.cajan_29513.t">
    <property type="protein sequence ID" value="C.cajan_29513.t"/>
    <property type="gene ID" value="C.cajan_29513"/>
</dbReference>
<dbReference type="Proteomes" id="UP000075243">
    <property type="component" value="Unassembled WGS sequence"/>
</dbReference>
<evidence type="ECO:0000313" key="2">
    <source>
        <dbReference type="EMBL" id="KYP47298.1"/>
    </source>
</evidence>
<sequence length="330" mass="37825">MQVFSILRKNQRFGNLEKCTFCVDSLIFLGFIISKKGVHVDPEKIKAIQEWPTPKNVGDIRSFHGLASFYRRFVPNFSTLASPLNELVKKNVEFIWGEKQERAFLALKDKLTHTPLLALPDFPRTFELECDASGVGIGAVFNPHGSYTPLPVANSPWVDISMDFILGLPKTQRGMDSIFVIVERFSKMAHFIPCHKIDDASNIARLFFKQVVRLHGLPKTIVSDRDTKFLSHFWKTFWSRLETKLLFSTTCHPQTDGKIEVVNRSLSTMLRAVLKGNHKSWDEYLLHIEFAYNRVVHKTTKISPFEVVYGFNPLTPLDLIPLPDSSHFFL</sequence>
<dbReference type="InterPro" id="IPR043128">
    <property type="entry name" value="Rev_trsase/Diguanyl_cyclase"/>
</dbReference>
<dbReference type="InterPro" id="IPR012337">
    <property type="entry name" value="RNaseH-like_sf"/>
</dbReference>
<dbReference type="InterPro" id="IPR043502">
    <property type="entry name" value="DNA/RNA_pol_sf"/>
</dbReference>
<dbReference type="PANTHER" id="PTHR35046">
    <property type="entry name" value="ZINC KNUCKLE (CCHC-TYPE) FAMILY PROTEIN"/>
    <property type="match status" value="1"/>
</dbReference>
<dbReference type="SUPFAM" id="SSF56672">
    <property type="entry name" value="DNA/RNA polymerases"/>
    <property type="match status" value="1"/>
</dbReference>
<protein>
    <submittedName>
        <fullName evidence="2">Transposon Ty3-I Gag-Pol polyprotein</fullName>
    </submittedName>
</protein>
<gene>
    <name evidence="2" type="ORF">KK1_031092</name>
</gene>
<dbReference type="InterPro" id="IPR036397">
    <property type="entry name" value="RNaseH_sf"/>
</dbReference>
<accession>A0A151RXL3</accession>
<evidence type="ECO:0000313" key="3">
    <source>
        <dbReference type="Proteomes" id="UP000075243"/>
    </source>
</evidence>
<keyword evidence="3" id="KW-1185">Reference proteome</keyword>
<dbReference type="Pfam" id="PF17919">
    <property type="entry name" value="RT_RNaseH_2"/>
    <property type="match status" value="1"/>
</dbReference>
<dbReference type="Gene3D" id="3.30.70.270">
    <property type="match status" value="2"/>
</dbReference>
<proteinExistence type="predicted"/>
<dbReference type="InterPro" id="IPR041577">
    <property type="entry name" value="RT_RNaseH_2"/>
</dbReference>
<dbReference type="PANTHER" id="PTHR35046:SF9">
    <property type="entry name" value="RNA-DIRECTED DNA POLYMERASE"/>
    <property type="match status" value="1"/>
</dbReference>
<dbReference type="InterPro" id="IPR001584">
    <property type="entry name" value="Integrase_cat-core"/>
</dbReference>
<feature type="domain" description="Integrase catalytic" evidence="1">
    <location>
        <begin position="152"/>
        <end position="312"/>
    </location>
</feature>
<dbReference type="EMBL" id="KQ483532">
    <property type="protein sequence ID" value="KYP47298.1"/>
    <property type="molecule type" value="Genomic_DNA"/>
</dbReference>
<dbReference type="AlphaFoldDB" id="A0A151RXL3"/>
<dbReference type="GO" id="GO:0015074">
    <property type="term" value="P:DNA integration"/>
    <property type="evidence" value="ECO:0007669"/>
    <property type="project" value="InterPro"/>
</dbReference>
<reference evidence="2" key="1">
    <citation type="journal article" date="2012" name="Nat. Biotechnol.">
        <title>Draft genome sequence of pigeonpea (Cajanus cajan), an orphan legume crop of resource-poor farmers.</title>
        <authorList>
            <person name="Varshney R.K."/>
            <person name="Chen W."/>
            <person name="Li Y."/>
            <person name="Bharti A.K."/>
            <person name="Saxena R.K."/>
            <person name="Schlueter J.A."/>
            <person name="Donoghue M.T."/>
            <person name="Azam S."/>
            <person name="Fan G."/>
            <person name="Whaley A.M."/>
            <person name="Farmer A.D."/>
            <person name="Sheridan J."/>
            <person name="Iwata A."/>
            <person name="Tuteja R."/>
            <person name="Penmetsa R.V."/>
            <person name="Wu W."/>
            <person name="Upadhyaya H.D."/>
            <person name="Yang S.P."/>
            <person name="Shah T."/>
            <person name="Saxena K.B."/>
            <person name="Michael T."/>
            <person name="McCombie W.R."/>
            <person name="Yang B."/>
            <person name="Zhang G."/>
            <person name="Yang H."/>
            <person name="Wang J."/>
            <person name="Spillane C."/>
            <person name="Cook D.R."/>
            <person name="May G.D."/>
            <person name="Xu X."/>
            <person name="Jackson S.A."/>
        </authorList>
    </citation>
    <scope>NUCLEOTIDE SEQUENCE [LARGE SCALE GENOMIC DNA]</scope>
</reference>
<dbReference type="Gene3D" id="3.30.420.10">
    <property type="entry name" value="Ribonuclease H-like superfamily/Ribonuclease H"/>
    <property type="match status" value="1"/>
</dbReference>
<dbReference type="PROSITE" id="PS50994">
    <property type="entry name" value="INTEGRASE"/>
    <property type="match status" value="1"/>
</dbReference>
<dbReference type="FunFam" id="3.30.70.270:FF:000020">
    <property type="entry name" value="Transposon Tf2-6 polyprotein-like Protein"/>
    <property type="match status" value="1"/>
</dbReference>
<dbReference type="GO" id="GO:0003676">
    <property type="term" value="F:nucleic acid binding"/>
    <property type="evidence" value="ECO:0007669"/>
    <property type="project" value="InterPro"/>
</dbReference>
<organism evidence="2 3">
    <name type="scientific">Cajanus cajan</name>
    <name type="common">Pigeon pea</name>
    <name type="synonym">Cajanus indicus</name>
    <dbReference type="NCBI Taxonomy" id="3821"/>
    <lineage>
        <taxon>Eukaryota</taxon>
        <taxon>Viridiplantae</taxon>
        <taxon>Streptophyta</taxon>
        <taxon>Embryophyta</taxon>
        <taxon>Tracheophyta</taxon>
        <taxon>Spermatophyta</taxon>
        <taxon>Magnoliopsida</taxon>
        <taxon>eudicotyledons</taxon>
        <taxon>Gunneridae</taxon>
        <taxon>Pentapetalae</taxon>
        <taxon>rosids</taxon>
        <taxon>fabids</taxon>
        <taxon>Fabales</taxon>
        <taxon>Fabaceae</taxon>
        <taxon>Papilionoideae</taxon>
        <taxon>50 kb inversion clade</taxon>
        <taxon>NPAAA clade</taxon>
        <taxon>indigoferoid/millettioid clade</taxon>
        <taxon>Phaseoleae</taxon>
        <taxon>Cajanus</taxon>
    </lineage>
</organism>
<name>A0A151RXL3_CAJCA</name>
<dbReference type="SUPFAM" id="SSF53098">
    <property type="entry name" value="Ribonuclease H-like"/>
    <property type="match status" value="1"/>
</dbReference>